<keyword evidence="1" id="KW-0732">Signal</keyword>
<feature type="chain" id="PRO_5032715655" evidence="1">
    <location>
        <begin position="26"/>
        <end position="305"/>
    </location>
</feature>
<evidence type="ECO:0000256" key="1">
    <source>
        <dbReference type="SAM" id="SignalP"/>
    </source>
</evidence>
<gene>
    <name evidence="3" type="ORF">F9K24_10775</name>
</gene>
<sequence>MHRLMKRSVLLLACTSLMLVSCSQINQPAGAQKGGVRPDNIPEQARFIFDLWVLDLESDDRGVFARWDKNGQLLALKYVNNNLLFSAGFSPSGSLVGIHQECHATKVKTKHLQDGDQFFKTPDESMARVYGRLYQFDEEGKLIREACTNPVHDQGDSQETLDEEALIELEEGRLCGPEFFFAPDGSIRERRDHPPCKQACGRFIPSLKVGQYRVWKQAQARNSPSLKGGLLFIAYPGEEVDVVEDTGLLQTIDSFTAPWVKIRTRNGKEGFLFGGLLNLPYYPIDDRELLRLLDHKFLDGELKCP</sequence>
<dbReference type="InterPro" id="IPR003646">
    <property type="entry name" value="SH3-like_bac-type"/>
</dbReference>
<evidence type="ECO:0000313" key="3">
    <source>
        <dbReference type="EMBL" id="KAB2932404.1"/>
    </source>
</evidence>
<dbReference type="AlphaFoldDB" id="A0A833H1B0"/>
<comment type="caution">
    <text evidence="3">The sequence shown here is derived from an EMBL/GenBank/DDBJ whole genome shotgun (WGS) entry which is preliminary data.</text>
</comment>
<accession>A0A833H1B0</accession>
<proteinExistence type="predicted"/>
<dbReference type="EMBL" id="WBUI01000009">
    <property type="protein sequence ID" value="KAB2932404.1"/>
    <property type="molecule type" value="Genomic_DNA"/>
</dbReference>
<reference evidence="3 4" key="1">
    <citation type="submission" date="2019-10" db="EMBL/GenBank/DDBJ databases">
        <title>Extracellular Electron Transfer in a Candidatus Methanoperedens spp. Enrichment Culture.</title>
        <authorList>
            <person name="Berger S."/>
            <person name="Rangel Shaw D."/>
            <person name="Berben T."/>
            <person name="In 'T Zandt M."/>
            <person name="Frank J."/>
            <person name="Reimann J."/>
            <person name="Jetten M.S.M."/>
            <person name="Welte C.U."/>
        </authorList>
    </citation>
    <scope>NUCLEOTIDE SEQUENCE [LARGE SCALE GENOMIC DNA]</scope>
    <source>
        <strain evidence="3">SB12</strain>
    </source>
</reference>
<name>A0A833H1B0_9LEPT</name>
<protein>
    <submittedName>
        <fullName evidence="3">SH3 domain-containing protein</fullName>
    </submittedName>
</protein>
<evidence type="ECO:0000313" key="4">
    <source>
        <dbReference type="Proteomes" id="UP000460298"/>
    </source>
</evidence>
<dbReference type="Pfam" id="PF08239">
    <property type="entry name" value="SH3_3"/>
    <property type="match status" value="1"/>
</dbReference>
<evidence type="ECO:0000259" key="2">
    <source>
        <dbReference type="Pfam" id="PF08239"/>
    </source>
</evidence>
<feature type="domain" description="SH3b" evidence="2">
    <location>
        <begin position="221"/>
        <end position="277"/>
    </location>
</feature>
<organism evidence="3 4">
    <name type="scientific">Leptonema illini</name>
    <dbReference type="NCBI Taxonomy" id="183"/>
    <lineage>
        <taxon>Bacteria</taxon>
        <taxon>Pseudomonadati</taxon>
        <taxon>Spirochaetota</taxon>
        <taxon>Spirochaetia</taxon>
        <taxon>Leptospirales</taxon>
        <taxon>Leptospiraceae</taxon>
        <taxon>Leptonema</taxon>
    </lineage>
</organism>
<feature type="signal peptide" evidence="1">
    <location>
        <begin position="1"/>
        <end position="25"/>
    </location>
</feature>
<dbReference type="PROSITE" id="PS51257">
    <property type="entry name" value="PROKAR_LIPOPROTEIN"/>
    <property type="match status" value="1"/>
</dbReference>
<dbReference type="Proteomes" id="UP000460298">
    <property type="component" value="Unassembled WGS sequence"/>
</dbReference>